<dbReference type="GO" id="GO:0001784">
    <property type="term" value="F:phosphotyrosine residue binding"/>
    <property type="evidence" value="ECO:0007669"/>
    <property type="project" value="TreeGrafter"/>
</dbReference>
<feature type="region of interest" description="Disordered" evidence="12">
    <location>
        <begin position="688"/>
        <end position="734"/>
    </location>
</feature>
<evidence type="ECO:0000256" key="2">
    <source>
        <dbReference type="ARBA" id="ARBA00010750"/>
    </source>
</evidence>
<evidence type="ECO:0000259" key="14">
    <source>
        <dbReference type="PROSITE" id="PS50055"/>
    </source>
</evidence>
<dbReference type="PROSITE" id="PS50001">
    <property type="entry name" value="SH2"/>
    <property type="match status" value="2"/>
</dbReference>
<proteinExistence type="inferred from homology"/>
<dbReference type="FunFam" id="3.30.505.10:FF:000018">
    <property type="entry name" value="Tyrosine-protein phosphatase non-receptor type"/>
    <property type="match status" value="1"/>
</dbReference>
<dbReference type="PRINTS" id="PR00700">
    <property type="entry name" value="PRTYPHPHTASE"/>
</dbReference>
<dbReference type="GO" id="GO:0005737">
    <property type="term" value="C:cytoplasm"/>
    <property type="evidence" value="ECO:0007669"/>
    <property type="project" value="UniProtKB-SubCell"/>
</dbReference>
<reference evidence="16" key="1">
    <citation type="submission" date="2022-03" db="EMBL/GenBank/DDBJ databases">
        <authorList>
            <person name="Alioto T."/>
            <person name="Alioto T."/>
            <person name="Gomez Garrido J."/>
        </authorList>
    </citation>
    <scope>NUCLEOTIDE SEQUENCE</scope>
</reference>
<accession>A0AAD1WTM4</accession>
<dbReference type="SMART" id="SM00404">
    <property type="entry name" value="PTPc_motif"/>
    <property type="match status" value="1"/>
</dbReference>
<comment type="subcellular location">
    <subcellularLocation>
        <location evidence="1">Cytoplasm</location>
    </subcellularLocation>
</comment>
<dbReference type="AlphaFoldDB" id="A0AAD1WTM4"/>
<protein>
    <recommendedName>
        <fullName evidence="3">protein-tyrosine-phosphatase</fullName>
        <ecNumber evidence="3">3.1.3.48</ecNumber>
    </recommendedName>
</protein>
<dbReference type="InterPro" id="IPR016130">
    <property type="entry name" value="Tyr_Pase_AS"/>
</dbReference>
<dbReference type="SMART" id="SM00252">
    <property type="entry name" value="SH2"/>
    <property type="match status" value="2"/>
</dbReference>
<comment type="similarity">
    <text evidence="2">Belongs to the protein-tyrosine phosphatase family. Non-receptor class 2 subfamily.</text>
</comment>
<dbReference type="PROSITE" id="PS50055">
    <property type="entry name" value="TYR_PHOSPHATASE_PTP"/>
    <property type="match status" value="1"/>
</dbReference>
<dbReference type="SUPFAM" id="SSF55550">
    <property type="entry name" value="SH2 domain"/>
    <property type="match status" value="2"/>
</dbReference>
<feature type="domain" description="SH2" evidence="13">
    <location>
        <begin position="148"/>
        <end position="244"/>
    </location>
</feature>
<keyword evidence="6" id="KW-0677">Repeat</keyword>
<dbReference type="SMART" id="SM00194">
    <property type="entry name" value="PTPc"/>
    <property type="match status" value="1"/>
</dbReference>
<feature type="domain" description="Tyrosine-protein phosphatase" evidence="14">
    <location>
        <begin position="384"/>
        <end position="656"/>
    </location>
</feature>
<dbReference type="GO" id="GO:0004726">
    <property type="term" value="F:non-membrane spanning protein tyrosine phosphatase activity"/>
    <property type="evidence" value="ECO:0007669"/>
    <property type="project" value="TreeGrafter"/>
</dbReference>
<dbReference type="GO" id="GO:0000278">
    <property type="term" value="P:mitotic cell cycle"/>
    <property type="evidence" value="ECO:0007669"/>
    <property type="project" value="TreeGrafter"/>
</dbReference>
<keyword evidence="5" id="KW-0597">Phosphoprotein</keyword>
<evidence type="ECO:0000256" key="7">
    <source>
        <dbReference type="ARBA" id="ARBA00022801"/>
    </source>
</evidence>
<dbReference type="GO" id="GO:0035556">
    <property type="term" value="P:intracellular signal transduction"/>
    <property type="evidence" value="ECO:0007669"/>
    <property type="project" value="TreeGrafter"/>
</dbReference>
<dbReference type="EMBL" id="OW240922">
    <property type="protein sequence ID" value="CAH2322657.1"/>
    <property type="molecule type" value="Genomic_DNA"/>
</dbReference>
<keyword evidence="9 11" id="KW-0727">SH2 domain</keyword>
<dbReference type="InterPro" id="IPR000980">
    <property type="entry name" value="SH2"/>
</dbReference>
<dbReference type="Gene3D" id="3.30.505.10">
    <property type="entry name" value="SH2 domain"/>
    <property type="match status" value="2"/>
</dbReference>
<evidence type="ECO:0000256" key="9">
    <source>
        <dbReference type="ARBA" id="ARBA00022999"/>
    </source>
</evidence>
<dbReference type="InterPro" id="IPR052123">
    <property type="entry name" value="Non-rcpt_Tyr_Phosphatase"/>
</dbReference>
<dbReference type="Gene3D" id="3.90.190.10">
    <property type="entry name" value="Protein tyrosine phosphatase superfamily"/>
    <property type="match status" value="1"/>
</dbReference>
<evidence type="ECO:0000256" key="3">
    <source>
        <dbReference type="ARBA" id="ARBA00013064"/>
    </source>
</evidence>
<dbReference type="InterPro" id="IPR000242">
    <property type="entry name" value="PTP_cat"/>
</dbReference>
<keyword evidence="7" id="KW-0378">Hydrolase</keyword>
<dbReference type="InterPro" id="IPR026317">
    <property type="entry name" value="P_C10"/>
</dbReference>
<evidence type="ECO:0000256" key="11">
    <source>
        <dbReference type="PROSITE-ProRule" id="PRU00191"/>
    </source>
</evidence>
<dbReference type="FunFam" id="3.90.190.10:FF:000018">
    <property type="entry name" value="Tyrosine-protein phosphatase non-receptor type"/>
    <property type="match status" value="1"/>
</dbReference>
<feature type="domain" description="Tyrosine specific protein phosphatases" evidence="15">
    <location>
        <begin position="571"/>
        <end position="647"/>
    </location>
</feature>
<dbReference type="PROSITE" id="PS00383">
    <property type="entry name" value="TYR_PHOSPHATASE_1"/>
    <property type="match status" value="1"/>
</dbReference>
<evidence type="ECO:0000256" key="10">
    <source>
        <dbReference type="ARBA" id="ARBA00051722"/>
    </source>
</evidence>
<dbReference type="CDD" id="cd09931">
    <property type="entry name" value="SH2_C-SH2_SHP_like"/>
    <property type="match status" value="1"/>
</dbReference>
<evidence type="ECO:0000256" key="8">
    <source>
        <dbReference type="ARBA" id="ARBA00022912"/>
    </source>
</evidence>
<dbReference type="InterPro" id="IPR003595">
    <property type="entry name" value="Tyr_Pase_cat"/>
</dbReference>
<dbReference type="Pfam" id="PF00017">
    <property type="entry name" value="SH2"/>
    <property type="match status" value="2"/>
</dbReference>
<comment type="catalytic activity">
    <reaction evidence="10">
        <text>O-phospho-L-tyrosyl-[protein] + H2O = L-tyrosyl-[protein] + phosphate</text>
        <dbReference type="Rhea" id="RHEA:10684"/>
        <dbReference type="Rhea" id="RHEA-COMP:10136"/>
        <dbReference type="Rhea" id="RHEA-COMP:20101"/>
        <dbReference type="ChEBI" id="CHEBI:15377"/>
        <dbReference type="ChEBI" id="CHEBI:43474"/>
        <dbReference type="ChEBI" id="CHEBI:46858"/>
        <dbReference type="ChEBI" id="CHEBI:61978"/>
        <dbReference type="EC" id="3.1.3.48"/>
    </reaction>
</comment>
<evidence type="ECO:0000313" key="16">
    <source>
        <dbReference type="EMBL" id="CAH2322657.1"/>
    </source>
</evidence>
<dbReference type="Proteomes" id="UP001295444">
    <property type="component" value="Chromosome 11"/>
</dbReference>
<dbReference type="Pfam" id="PF14974">
    <property type="entry name" value="P_C10"/>
    <property type="match status" value="1"/>
</dbReference>
<name>A0AAD1WTM4_PELCU</name>
<dbReference type="PANTHER" id="PTHR46257">
    <property type="entry name" value="TYROSINE-PROTEIN PHOSPHATASE CORKSCREW"/>
    <property type="match status" value="1"/>
</dbReference>
<evidence type="ECO:0000256" key="4">
    <source>
        <dbReference type="ARBA" id="ARBA00022490"/>
    </source>
</evidence>
<evidence type="ECO:0000256" key="5">
    <source>
        <dbReference type="ARBA" id="ARBA00022553"/>
    </source>
</evidence>
<evidence type="ECO:0000256" key="12">
    <source>
        <dbReference type="SAM" id="MobiDB-lite"/>
    </source>
</evidence>
<keyword evidence="8" id="KW-0904">Protein phosphatase</keyword>
<dbReference type="CDD" id="cd10340">
    <property type="entry name" value="SH2_N-SH2_SHP_like"/>
    <property type="match status" value="1"/>
</dbReference>
<dbReference type="PROSITE" id="PS50056">
    <property type="entry name" value="TYR_PHOSPHATASE_2"/>
    <property type="match status" value="1"/>
</dbReference>
<evidence type="ECO:0000256" key="6">
    <source>
        <dbReference type="ARBA" id="ARBA00022737"/>
    </source>
</evidence>
<dbReference type="InterPro" id="IPR029021">
    <property type="entry name" value="Prot-tyrosine_phosphatase-like"/>
</dbReference>
<feature type="domain" description="SH2" evidence="13">
    <location>
        <begin position="254"/>
        <end position="353"/>
    </location>
</feature>
<evidence type="ECO:0000256" key="1">
    <source>
        <dbReference type="ARBA" id="ARBA00004496"/>
    </source>
</evidence>
<dbReference type="Pfam" id="PF00102">
    <property type="entry name" value="Y_phosphatase"/>
    <property type="match status" value="1"/>
</dbReference>
<keyword evidence="4" id="KW-0963">Cytoplasm</keyword>
<dbReference type="GO" id="GO:0030154">
    <property type="term" value="P:cell differentiation"/>
    <property type="evidence" value="ECO:0007669"/>
    <property type="project" value="TreeGrafter"/>
</dbReference>
<evidence type="ECO:0000313" key="17">
    <source>
        <dbReference type="Proteomes" id="UP001295444"/>
    </source>
</evidence>
<keyword evidence="17" id="KW-1185">Reference proteome</keyword>
<gene>
    <name evidence="16" type="ORF">PECUL_23A015038</name>
</gene>
<dbReference type="EC" id="3.1.3.48" evidence="3"/>
<dbReference type="PANTHER" id="PTHR46257:SF4">
    <property type="entry name" value="TYROSINE-PROTEIN PHOSPHATASE NON-RECEPTOR TYPE 6"/>
    <property type="match status" value="1"/>
</dbReference>
<dbReference type="SUPFAM" id="SSF52799">
    <property type="entry name" value="(Phosphotyrosine protein) phosphatases II"/>
    <property type="match status" value="1"/>
</dbReference>
<evidence type="ECO:0000259" key="15">
    <source>
        <dbReference type="PROSITE" id="PS50056"/>
    </source>
</evidence>
<dbReference type="InterPro" id="IPR036860">
    <property type="entry name" value="SH2_dom_sf"/>
</dbReference>
<sequence>MSSLQRPAPQSQTVSLTLEQVKEALGEVLDALQSPAGSARLEEARESSGNDLGKVLQLLLPTAVQIQQDVLQNYGFSPDGEGVLRFARLVKSFESQDPEIAAMSNKLKSFFLPPLPLPPHAGLGQFWGIHVLHMLHVMSKQESLMVRWFHRDISGLEAEARLKARGVHGSFLVRPSKKKPEDFSLSVRVEDSVTHIRIQNTGDYYDLYGGEQFATLPELVEYYMAQQGSLQDTDGNLIQLKYPLNCSDPTNERWYHGYVSGSDSERLLQDQGEPWTFLVRESRSNPGDFVISVLTEEQRDGHYKVTHIKIYCQGGKYTLGDVKFDSLTDLIEEYRKKHIEEMSGTHVFLKKPYYSTRINAADIENRMKELDKKLDKQETSKAGFWEEFDALQKQESKLLYDRKEGQRPENKSKNRYKNILPFDHTRVILRSRDKNIPGSDYINANYVTNQLWGDGEPPKRFIACQGCLAATTGDFWEMVWQENSRIIVMTTKEIEKGRTKCVPYWPDFGENGKDFGRFWVQLLNEHEAQGYKVRTLRLSPLEKPDAIRDIIHYQYLTWPDHGVPADPGGVLSFLGEVNRMQESIPRAGPIVVHCSAGIGRTGTIIVIDMLVDMIQMKGVDTDIDVQKTIQMVRSQRSGMVQTDAQYKFIYLAIAQFIDSQKYKMKALEDSKVSEAEYGNLSHTLSKMKVARTPVKPPEEGTVYENLNARKDKKEKVNKKTSSEREKPRSSLKKK</sequence>
<evidence type="ECO:0000259" key="13">
    <source>
        <dbReference type="PROSITE" id="PS50001"/>
    </source>
</evidence>
<dbReference type="FunFam" id="3.30.505.10:FF:000012">
    <property type="entry name" value="Tyrosine-protein phosphatase non-receptor type"/>
    <property type="match status" value="1"/>
</dbReference>
<dbReference type="PRINTS" id="PR00401">
    <property type="entry name" value="SH2DOMAIN"/>
</dbReference>
<organism evidence="16 17">
    <name type="scientific">Pelobates cultripes</name>
    <name type="common">Western spadefoot toad</name>
    <dbReference type="NCBI Taxonomy" id="61616"/>
    <lineage>
        <taxon>Eukaryota</taxon>
        <taxon>Metazoa</taxon>
        <taxon>Chordata</taxon>
        <taxon>Craniata</taxon>
        <taxon>Vertebrata</taxon>
        <taxon>Euteleostomi</taxon>
        <taxon>Amphibia</taxon>
        <taxon>Batrachia</taxon>
        <taxon>Anura</taxon>
        <taxon>Pelobatoidea</taxon>
        <taxon>Pelobatidae</taxon>
        <taxon>Pelobates</taxon>
    </lineage>
</organism>
<dbReference type="InterPro" id="IPR000387">
    <property type="entry name" value="Tyr_Pase_dom"/>
</dbReference>